<dbReference type="InterPro" id="IPR004256">
    <property type="entry name" value="DUF234"/>
</dbReference>
<dbReference type="BioCyc" id="PSP1104324:GJSN-2457-MONOMER"/>
<keyword evidence="4" id="KW-1185">Reference proteome</keyword>
<dbReference type="KEGG" id="pyr:P186_2511"/>
<dbReference type="PANTHER" id="PTHR34704:SF1">
    <property type="entry name" value="ATPASE"/>
    <property type="match status" value="1"/>
</dbReference>
<sequence>MFIDREGELGFLEELYRGGRPQLVVVYGRRRVGKTWLVKKFLEGKRGVYIHALRQPMGVELERLAEALSRALGTYVRADWGSVAEALAGAGRFVLAVDEFTYWVEEDPGVLSKLQQLWDEVSSRAPLFLILLSSTVSLVEKSLSYGGGLFGRRTAQLRLGPFAPHVARLMLPFCAEELAVAYAVTNGVPYYISLFEAGRGLWGNLERLFSKWGPLYEEAENLLRFEVREPHVYLNIVRAIEEGATTYSEIADRSRIPSQTLAKYLAVLERLEVVRREVPVLGKARPIYVVSDLYVKFWIRAVYRHRELVELGGAAPADVDRYMQSAYEEVVRRALPRLRERGLAAAGGRCGRYWSGDVEIDLVCVGEGGYAAFEVKWADLTRDEAEEVLRELKAKSGGREGRYYVVARRALGEKPPWLLDAGDIFEAAPCNTSR</sequence>
<dbReference type="SUPFAM" id="SSF52540">
    <property type="entry name" value="P-loop containing nucleoside triphosphate hydrolases"/>
    <property type="match status" value="1"/>
</dbReference>
<dbReference type="AlphaFoldDB" id="G7VD18"/>
<dbReference type="HOGENOM" id="CLU_041137_3_0_2"/>
<name>G7VD18_9CREN</name>
<accession>G7VD18</accession>
<feature type="domain" description="ATPase" evidence="1">
    <location>
        <begin position="2"/>
        <end position="189"/>
    </location>
</feature>
<dbReference type="RefSeq" id="WP_014289722.1">
    <property type="nucleotide sequence ID" value="NC_016645.1"/>
</dbReference>
<feature type="domain" description="DUF234" evidence="2">
    <location>
        <begin position="298"/>
        <end position="388"/>
    </location>
</feature>
<dbReference type="GeneID" id="11594113"/>
<evidence type="ECO:0000313" key="3">
    <source>
        <dbReference type="EMBL" id="AET33897.1"/>
    </source>
</evidence>
<dbReference type="OrthoDB" id="24399at2157"/>
<proteinExistence type="predicted"/>
<dbReference type="PANTHER" id="PTHR34704">
    <property type="entry name" value="ATPASE"/>
    <property type="match status" value="1"/>
</dbReference>
<gene>
    <name evidence="3" type="ORF">P186_2511</name>
</gene>
<dbReference type="InterPro" id="IPR027417">
    <property type="entry name" value="P-loop_NTPase"/>
</dbReference>
<dbReference type="eggNOG" id="arCOG03166">
    <property type="taxonomic scope" value="Archaea"/>
</dbReference>
<dbReference type="InterPro" id="IPR011579">
    <property type="entry name" value="ATPase_dom"/>
</dbReference>
<reference evidence="3 4" key="1">
    <citation type="journal article" date="2012" name="J. Bacteriol.">
        <title>Complete genome sequence of strain 1860, a crenarchaeon of the genus pyrobaculum able to grow with various electron acceptors.</title>
        <authorList>
            <person name="Mardanov A.V."/>
            <person name="Gumerov V.M."/>
            <person name="Slobodkina G.B."/>
            <person name="Beletsky A.V."/>
            <person name="Bonch-Osmolovskaya E.A."/>
            <person name="Ravin N.V."/>
            <person name="Skryabin K.G."/>
        </authorList>
    </citation>
    <scope>NUCLEOTIDE SEQUENCE [LARGE SCALE GENOMIC DNA]</scope>
    <source>
        <strain evidence="3 4">1860</strain>
    </source>
</reference>
<dbReference type="Pfam" id="PF01637">
    <property type="entry name" value="ATPase_2"/>
    <property type="match status" value="1"/>
</dbReference>
<dbReference type="InterPro" id="IPR036390">
    <property type="entry name" value="WH_DNA-bd_sf"/>
</dbReference>
<dbReference type="Pfam" id="PF03008">
    <property type="entry name" value="DUF234"/>
    <property type="match status" value="1"/>
</dbReference>
<dbReference type="Proteomes" id="UP000005867">
    <property type="component" value="Chromosome"/>
</dbReference>
<dbReference type="Gene3D" id="3.40.50.300">
    <property type="entry name" value="P-loop containing nucleotide triphosphate hydrolases"/>
    <property type="match status" value="1"/>
</dbReference>
<evidence type="ECO:0000259" key="2">
    <source>
        <dbReference type="Pfam" id="PF03008"/>
    </source>
</evidence>
<evidence type="ECO:0000313" key="4">
    <source>
        <dbReference type="Proteomes" id="UP000005867"/>
    </source>
</evidence>
<protein>
    <submittedName>
        <fullName evidence="3">Archaeal ATPase</fullName>
    </submittedName>
</protein>
<dbReference type="STRING" id="1104324.P186_2511"/>
<dbReference type="SUPFAM" id="SSF46785">
    <property type="entry name" value="Winged helix' DNA-binding domain"/>
    <property type="match status" value="1"/>
</dbReference>
<organism evidence="3 4">
    <name type="scientific">Pyrobaculum ferrireducens</name>
    <dbReference type="NCBI Taxonomy" id="1104324"/>
    <lineage>
        <taxon>Archaea</taxon>
        <taxon>Thermoproteota</taxon>
        <taxon>Thermoprotei</taxon>
        <taxon>Thermoproteales</taxon>
        <taxon>Thermoproteaceae</taxon>
        <taxon>Pyrobaculum</taxon>
    </lineage>
</organism>
<dbReference type="EMBL" id="CP003098">
    <property type="protein sequence ID" value="AET33897.1"/>
    <property type="molecule type" value="Genomic_DNA"/>
</dbReference>
<dbReference type="GO" id="GO:0005524">
    <property type="term" value="F:ATP binding"/>
    <property type="evidence" value="ECO:0007669"/>
    <property type="project" value="InterPro"/>
</dbReference>
<evidence type="ECO:0000259" key="1">
    <source>
        <dbReference type="Pfam" id="PF01637"/>
    </source>
</evidence>